<organism evidence="2">
    <name type="scientific">Micrurus surinamensis</name>
    <name type="common">Surinam coral snake</name>
    <dbReference type="NCBI Taxonomy" id="129470"/>
    <lineage>
        <taxon>Eukaryota</taxon>
        <taxon>Metazoa</taxon>
        <taxon>Chordata</taxon>
        <taxon>Craniata</taxon>
        <taxon>Vertebrata</taxon>
        <taxon>Euteleostomi</taxon>
        <taxon>Lepidosauria</taxon>
        <taxon>Squamata</taxon>
        <taxon>Bifurcata</taxon>
        <taxon>Unidentata</taxon>
        <taxon>Episquamata</taxon>
        <taxon>Toxicofera</taxon>
        <taxon>Serpentes</taxon>
        <taxon>Colubroidea</taxon>
        <taxon>Elapidae</taxon>
        <taxon>Elapinae</taxon>
        <taxon>Micrurus</taxon>
    </lineage>
</organism>
<dbReference type="EMBL" id="IACN01028293">
    <property type="protein sequence ID" value="LAB49693.1"/>
    <property type="molecule type" value="Transcribed_RNA"/>
</dbReference>
<proteinExistence type="predicted"/>
<dbReference type="AlphaFoldDB" id="A0A2D4NXM7"/>
<feature type="region of interest" description="Disordered" evidence="1">
    <location>
        <begin position="1"/>
        <end position="29"/>
    </location>
</feature>
<accession>A0A2D4NXM7</accession>
<reference evidence="2" key="1">
    <citation type="submission" date="2017-07" db="EMBL/GenBank/DDBJ databases">
        <authorList>
            <person name="Mikheyev A."/>
            <person name="Grau M."/>
        </authorList>
    </citation>
    <scope>NUCLEOTIDE SEQUENCE</scope>
    <source>
        <tissue evidence="2">Venom_gland</tissue>
    </source>
</reference>
<evidence type="ECO:0000256" key="1">
    <source>
        <dbReference type="SAM" id="MobiDB-lite"/>
    </source>
</evidence>
<protein>
    <submittedName>
        <fullName evidence="2">Uncharacterized protein</fullName>
    </submittedName>
</protein>
<sequence>MRHMKVRPNVKQADWPREQEEGGALEHQQSPDLPLLFLKPPSRSTNVSQNLPSTFELCFLTTSLILANFWIIVYVHCIQPLIGYMQIICAPPLRRCAFLA</sequence>
<reference evidence="2" key="2">
    <citation type="submission" date="2017-11" db="EMBL/GenBank/DDBJ databases">
        <title>Coralsnake Venomics: Analyses of Venom Gland Transcriptomes and Proteomes of Six Brazilian Taxa.</title>
        <authorList>
            <person name="Aird S.D."/>
            <person name="Jorge da Silva N."/>
            <person name="Qiu L."/>
            <person name="Villar-Briones A."/>
            <person name="Aparecida-Saddi V."/>
            <person name="Campos-Telles M.P."/>
            <person name="Grau M."/>
            <person name="Mikheyev A.S."/>
        </authorList>
    </citation>
    <scope>NUCLEOTIDE SEQUENCE</scope>
    <source>
        <tissue evidence="2">Venom_gland</tissue>
    </source>
</reference>
<evidence type="ECO:0000313" key="2">
    <source>
        <dbReference type="EMBL" id="LAB49693.1"/>
    </source>
</evidence>
<name>A0A2D4NXM7_MICSU</name>